<comment type="similarity">
    <text evidence="1 8">Belongs to the RNA polymerase beta chain family.</text>
</comment>
<evidence type="ECO:0000256" key="7">
    <source>
        <dbReference type="ARBA" id="ARBA00023163"/>
    </source>
</evidence>
<comment type="catalytic activity">
    <reaction evidence="9">
        <text>RNA(n) + a ribonucleoside 5'-triphosphate = RNA(n+1) + diphosphate</text>
        <dbReference type="Rhea" id="RHEA:21248"/>
        <dbReference type="Rhea" id="RHEA-COMP:14527"/>
        <dbReference type="Rhea" id="RHEA-COMP:17342"/>
        <dbReference type="ChEBI" id="CHEBI:33019"/>
        <dbReference type="ChEBI" id="CHEBI:61557"/>
        <dbReference type="ChEBI" id="CHEBI:140395"/>
        <dbReference type="EC" id="2.7.7.6"/>
    </reaction>
</comment>
<feature type="domain" description="RNA polymerase Rpb2" evidence="15">
    <location>
        <begin position="570"/>
        <end position="631"/>
    </location>
</feature>
<comment type="caution">
    <text evidence="17">The sequence shown here is derived from an EMBL/GenBank/DDBJ whole genome shotgun (WGS) entry which is preliminary data.</text>
</comment>
<dbReference type="AlphaFoldDB" id="A0A397ADX1"/>
<keyword evidence="3 9" id="KW-0808">Transferase</keyword>
<evidence type="ECO:0000259" key="11">
    <source>
        <dbReference type="Pfam" id="PF04560"/>
    </source>
</evidence>
<evidence type="ECO:0000259" key="14">
    <source>
        <dbReference type="Pfam" id="PF04565"/>
    </source>
</evidence>
<dbReference type="EC" id="2.7.7.6" evidence="9"/>
<dbReference type="Pfam" id="PF00562">
    <property type="entry name" value="RNA_pol_Rpb2_6"/>
    <property type="match status" value="1"/>
</dbReference>
<evidence type="ECO:0000256" key="1">
    <source>
        <dbReference type="ARBA" id="ARBA00006835"/>
    </source>
</evidence>
<evidence type="ECO:0000256" key="4">
    <source>
        <dbReference type="ARBA" id="ARBA00022695"/>
    </source>
</evidence>
<reference evidence="17 18" key="1">
    <citation type="submission" date="2018-08" db="EMBL/GenBank/DDBJ databases">
        <title>Aphanomyces genome sequencing and annotation.</title>
        <authorList>
            <person name="Minardi D."/>
            <person name="Oidtmann B."/>
            <person name="Van Der Giezen M."/>
            <person name="Studholme D.J."/>
        </authorList>
    </citation>
    <scope>NUCLEOTIDE SEQUENCE [LARGE SCALE GENOMIC DNA]</scope>
    <source>
        <strain evidence="17 18">Kv</strain>
    </source>
</reference>
<dbReference type="Gene3D" id="3.90.1070.20">
    <property type="match status" value="1"/>
</dbReference>
<dbReference type="GO" id="GO:0046872">
    <property type="term" value="F:metal ion binding"/>
    <property type="evidence" value="ECO:0007669"/>
    <property type="project" value="UniProtKB-KW"/>
</dbReference>
<evidence type="ECO:0000259" key="16">
    <source>
        <dbReference type="Pfam" id="PF04567"/>
    </source>
</evidence>
<dbReference type="CDD" id="cd00653">
    <property type="entry name" value="RNA_pol_B_RPB2"/>
    <property type="match status" value="1"/>
</dbReference>
<dbReference type="InterPro" id="IPR007121">
    <property type="entry name" value="RNA_pol_bsu_CS"/>
</dbReference>
<accession>A0A397ADX1</accession>
<comment type="function">
    <text evidence="9">DNA-dependent RNA polymerase catalyzes the transcription of DNA into RNA using the four ribonucleoside triphosphates as substrates.</text>
</comment>
<dbReference type="Gene3D" id="3.90.1800.10">
    <property type="entry name" value="RNA polymerase alpha subunit dimerisation domain"/>
    <property type="match status" value="1"/>
</dbReference>
<dbReference type="FunFam" id="3.90.1070.20:FF:000001">
    <property type="entry name" value="DNA-directed RNA polymerase subunit beta"/>
    <property type="match status" value="1"/>
</dbReference>
<keyword evidence="2 9" id="KW-0240">DNA-directed RNA polymerase</keyword>
<evidence type="ECO:0000256" key="3">
    <source>
        <dbReference type="ARBA" id="ARBA00022679"/>
    </source>
</evidence>
<dbReference type="InterPro" id="IPR007645">
    <property type="entry name" value="RNA_pol_Rpb2_3"/>
</dbReference>
<dbReference type="SUPFAM" id="SSF64484">
    <property type="entry name" value="beta and beta-prime subunits of DNA dependent RNA-polymerase"/>
    <property type="match status" value="1"/>
</dbReference>
<dbReference type="Pfam" id="PF04561">
    <property type="entry name" value="RNA_pol_Rpb2_2"/>
    <property type="match status" value="1"/>
</dbReference>
<proteinExistence type="inferred from homology"/>
<dbReference type="Pfam" id="PF04567">
    <property type="entry name" value="RNA_pol_Rpb2_5"/>
    <property type="match status" value="1"/>
</dbReference>
<evidence type="ECO:0000256" key="5">
    <source>
        <dbReference type="ARBA" id="ARBA00022723"/>
    </source>
</evidence>
<dbReference type="Pfam" id="PF04565">
    <property type="entry name" value="RNA_pol_Rpb2_3"/>
    <property type="match status" value="1"/>
</dbReference>
<dbReference type="Gene3D" id="3.90.1110.10">
    <property type="entry name" value="RNA polymerase Rpb2, domain 2"/>
    <property type="match status" value="1"/>
</dbReference>
<gene>
    <name evidence="17" type="ORF">DYB36_006768</name>
</gene>
<feature type="domain" description="RNA polymerase Rpb2" evidence="16">
    <location>
        <begin position="655"/>
        <end position="698"/>
    </location>
</feature>
<dbReference type="VEuPathDB" id="FungiDB:H257_06806"/>
<dbReference type="InterPro" id="IPR007120">
    <property type="entry name" value="DNA-dir_RNAP_su2_dom"/>
</dbReference>
<organism evidence="17 18">
    <name type="scientific">Aphanomyces astaci</name>
    <name type="common">Crayfish plague agent</name>
    <dbReference type="NCBI Taxonomy" id="112090"/>
    <lineage>
        <taxon>Eukaryota</taxon>
        <taxon>Sar</taxon>
        <taxon>Stramenopiles</taxon>
        <taxon>Oomycota</taxon>
        <taxon>Saprolegniomycetes</taxon>
        <taxon>Saprolegniales</taxon>
        <taxon>Verrucalvaceae</taxon>
        <taxon>Aphanomyces</taxon>
    </lineage>
</organism>
<evidence type="ECO:0000256" key="6">
    <source>
        <dbReference type="ARBA" id="ARBA00022833"/>
    </source>
</evidence>
<dbReference type="InterPro" id="IPR037033">
    <property type="entry name" value="DNA-dir_RNAP_su2_hyb_sf"/>
</dbReference>
<dbReference type="Pfam" id="PF04566">
    <property type="entry name" value="RNA_pol_Rpb2_4"/>
    <property type="match status" value="1"/>
</dbReference>
<dbReference type="FunFam" id="3.90.1800.10:FF:000002">
    <property type="entry name" value="DNA-directed RNA polymerase subunit beta"/>
    <property type="match status" value="1"/>
</dbReference>
<evidence type="ECO:0000256" key="8">
    <source>
        <dbReference type="RuleBase" id="RU000434"/>
    </source>
</evidence>
<dbReference type="GO" id="GO:0000428">
    <property type="term" value="C:DNA-directed RNA polymerase complex"/>
    <property type="evidence" value="ECO:0007669"/>
    <property type="project" value="UniProtKB-KW"/>
</dbReference>
<dbReference type="GO" id="GO:0003677">
    <property type="term" value="F:DNA binding"/>
    <property type="evidence" value="ECO:0007669"/>
    <property type="project" value="InterPro"/>
</dbReference>
<dbReference type="InterPro" id="IPR007642">
    <property type="entry name" value="RNA_pol_Rpb2_2"/>
</dbReference>
<evidence type="ECO:0000313" key="18">
    <source>
        <dbReference type="Proteomes" id="UP000265427"/>
    </source>
</evidence>
<dbReference type="NCBIfam" id="NF007175">
    <property type="entry name" value="PRK09606.1"/>
    <property type="match status" value="1"/>
</dbReference>
<dbReference type="EMBL" id="QUSZ01006356">
    <property type="protein sequence ID" value="RHY06033.1"/>
    <property type="molecule type" value="Genomic_DNA"/>
</dbReference>
<dbReference type="InterPro" id="IPR007644">
    <property type="entry name" value="RNA_pol_bsu_protrusion"/>
</dbReference>
<dbReference type="Gene3D" id="2.40.270.10">
    <property type="entry name" value="DNA-directed RNA polymerase, subunit 2, domain 6"/>
    <property type="match status" value="1"/>
</dbReference>
<dbReference type="FunFam" id="2.40.50.150:FF:000008">
    <property type="entry name" value="DNA-directed RNA polymerase subunit beta"/>
    <property type="match status" value="1"/>
</dbReference>
<evidence type="ECO:0000256" key="2">
    <source>
        <dbReference type="ARBA" id="ARBA00022478"/>
    </source>
</evidence>
<dbReference type="Pfam" id="PF04560">
    <property type="entry name" value="RNA_pol_Rpb2_7"/>
    <property type="match status" value="1"/>
</dbReference>
<feature type="domain" description="RNA polymerase Rpb2" evidence="12">
    <location>
        <begin position="208"/>
        <end position="399"/>
    </location>
</feature>
<dbReference type="GO" id="GO:0003899">
    <property type="term" value="F:DNA-directed RNA polymerase activity"/>
    <property type="evidence" value="ECO:0007669"/>
    <property type="project" value="UniProtKB-EC"/>
</dbReference>
<name>A0A397ADX1_APHAT</name>
<dbReference type="FunFam" id="3.90.1110.10:FF:000002">
    <property type="entry name" value="DNA-directed RNA polymerase subunit beta"/>
    <property type="match status" value="1"/>
</dbReference>
<dbReference type="FunFam" id="3.90.1100.10:FF:000003">
    <property type="entry name" value="DNA-directed RNA polymerase subunit beta"/>
    <property type="match status" value="1"/>
</dbReference>
<dbReference type="InterPro" id="IPR007646">
    <property type="entry name" value="RNA_pol_Rpb2_4"/>
</dbReference>
<dbReference type="PANTHER" id="PTHR20856">
    <property type="entry name" value="DNA-DIRECTED RNA POLYMERASE I SUBUNIT 2"/>
    <property type="match status" value="1"/>
</dbReference>
<dbReference type="InterPro" id="IPR037034">
    <property type="entry name" value="RNA_pol_Rpb2_2_sf"/>
</dbReference>
<evidence type="ECO:0000256" key="9">
    <source>
        <dbReference type="RuleBase" id="RU363031"/>
    </source>
</evidence>
<dbReference type="GO" id="GO:0032549">
    <property type="term" value="F:ribonucleoside binding"/>
    <property type="evidence" value="ECO:0007669"/>
    <property type="project" value="InterPro"/>
</dbReference>
<evidence type="ECO:0000313" key="17">
    <source>
        <dbReference type="EMBL" id="RHY06033.1"/>
    </source>
</evidence>
<dbReference type="InterPro" id="IPR007641">
    <property type="entry name" value="RNA_pol_Rpb2_7"/>
</dbReference>
<dbReference type="Proteomes" id="UP000265427">
    <property type="component" value="Unassembled WGS sequence"/>
</dbReference>
<protein>
    <recommendedName>
        <fullName evidence="9">DNA-directed RNA polymerase subunit beta</fullName>
        <ecNumber evidence="9">2.7.7.6</ecNumber>
    </recommendedName>
</protein>
<evidence type="ECO:0000259" key="10">
    <source>
        <dbReference type="Pfam" id="PF00562"/>
    </source>
</evidence>
<keyword evidence="4 9" id="KW-0548">Nucleotidyltransferase</keyword>
<feature type="domain" description="RNA polymerase beta subunit protrusion" evidence="13">
    <location>
        <begin position="34"/>
        <end position="446"/>
    </location>
</feature>
<feature type="domain" description="DNA-directed RNA polymerase subunit 2 hybrid-binding" evidence="10">
    <location>
        <begin position="752"/>
        <end position="1000"/>
    </location>
</feature>
<dbReference type="FunFam" id="3.90.1100.10:FF:000005">
    <property type="entry name" value="DNA-directed RNA polymerase subunit beta"/>
    <property type="match status" value="1"/>
</dbReference>
<dbReference type="Gene3D" id="3.90.1100.10">
    <property type="match status" value="1"/>
</dbReference>
<dbReference type="PROSITE" id="PS01166">
    <property type="entry name" value="RNA_POL_BETA"/>
    <property type="match status" value="1"/>
</dbReference>
<dbReference type="GO" id="GO:0006351">
    <property type="term" value="P:DNA-templated transcription"/>
    <property type="evidence" value="ECO:0007669"/>
    <property type="project" value="InterPro"/>
</dbReference>
<evidence type="ECO:0000259" key="13">
    <source>
        <dbReference type="Pfam" id="PF04563"/>
    </source>
</evidence>
<dbReference type="InterPro" id="IPR015712">
    <property type="entry name" value="DNA-dir_RNA_pol_su2"/>
</dbReference>
<evidence type="ECO:0000259" key="12">
    <source>
        <dbReference type="Pfam" id="PF04561"/>
    </source>
</evidence>
<sequence>MHRSVKIAMDYTSDSNVSQEDAWAVISAYFEEKGLVRQQLDSFDEFIQNTMQELIDDSRDIRITPEAQYNPGQKTNRVTDTIYQIQFGQIYLSKCTMTESDGSTSVMFPHEARLRNLTYSAPLYVDVTCQKYQAGTVPIEEQDPYEEETTAKEFIGSIPIMLRSKYCVLTDKSDKELTELNECVYDQGGYFVINGSEKVLIAQERMSNNHVYCFKKSSISKYSWVCETRSHVERGVRPTSTMYVQMYAKSGGKSAVSGHQIRAVIPYIRQDIPVVIIFRALGFVADREILEHICYDFTDVELMERFKPSLEEAFVIQEQEVALDFIGRRGSAVNVSKADRLRYAQDILQKEMLPHVGVEDHNETKKAYFLGYVVHKLLMCSLGRLGEDDRDHYGNKRLDLAGPLLGGLFRVLFKKLTKDVKGYLQKCVDAGRDFQLSLAIKSKTISNGLRYSLATGNWGMQKTASKAGVSQVLNRLTYASSLSHLRRLNTPLGREGKQAKPRQLHNTHWGMICPAETPEGQAVGLVKNLALMAYISVGSPQAPILEFLEEWSTENLEEITAQIIPTATKIFVNGNWVGVHREPNELVKTLRSLRRCVDIDAEVSVIRDLMQKELRIYTDAGRVCRPLFIVENNRLLLQKQHVVKLQNHKHTQFRWQNLLTEGVVELIDTEEEEVCMIAMEPKDLRNARSLYTHCEIHPSMILGKLFSSLFINDIHTYCLFRSTFYRCYVDQERNKSPHGIGGGSGFLNSEEFEKPTRATCLRLKHGSYHKLDADGLVAPGTRVSGSDIIIGKTCPLPSNDENGLEARHQKRDASTTLRTHENGIIDSVMLTTNAEGFKFTKVRFRNIRIPQIGDKFASRHGQKGTIGMTYRQEDMPFTIEGVTPDIVVNPHAIPSRMTIGHLIECLLGKVSSQTGDEGDATPFTDVTVQAISDTLHSLGYQRFGNEVLYNGHTGRRLQAQIFIGPTFYQRLKHMVDDKIHSRSRGPVTMLTRQPLEGRAREGGLRMGEMERDCLISHGSANFLMDRLFANSDAYRVHVCDLCGIIAIANLRKMTFECRTCRNKTQISQVHIPYSCKLLFQELMAMSIAPRLFTMGNPNLLVKA</sequence>
<evidence type="ECO:0000259" key="15">
    <source>
        <dbReference type="Pfam" id="PF04566"/>
    </source>
</evidence>
<feature type="domain" description="RNA polymerase Rpb2" evidence="11">
    <location>
        <begin position="1002"/>
        <end position="1093"/>
    </location>
</feature>
<keyword evidence="6" id="KW-0862">Zinc</keyword>
<dbReference type="InterPro" id="IPR007647">
    <property type="entry name" value="RNA_pol_Rpb2_5"/>
</dbReference>
<feature type="domain" description="RNA polymerase Rpb2" evidence="14">
    <location>
        <begin position="471"/>
        <end position="535"/>
    </location>
</feature>
<keyword evidence="5" id="KW-0479">Metal-binding</keyword>
<keyword evidence="7 9" id="KW-0804">Transcription</keyword>
<dbReference type="Pfam" id="PF04563">
    <property type="entry name" value="RNA_pol_Rpb2_1"/>
    <property type="match status" value="1"/>
</dbReference>